<evidence type="ECO:0000256" key="1">
    <source>
        <dbReference type="ARBA" id="ARBA00022737"/>
    </source>
</evidence>
<keyword evidence="2" id="KW-0547">Nucleotide-binding</keyword>
<dbReference type="EMBL" id="JAMYWD010000004">
    <property type="protein sequence ID" value="KAJ4972966.1"/>
    <property type="molecule type" value="Genomic_DNA"/>
</dbReference>
<dbReference type="Proteomes" id="UP001141806">
    <property type="component" value="Unassembled WGS sequence"/>
</dbReference>
<sequence>MVDALVSNVIQQLAMIVQKEIEQEVRLVVGVENDINSLSCTFTKIQAVLKDAEERQFKEKENFVRLWLQELKDIAYDIDDVLDEWSTEIRKSQIKGVDDSILASAPLRRIKEIREKLDAIAIEKDQFHFIETTRNDQIMDESRKLETSSVVDVSEVFGRNMDKEIIEDNQQVASGFWNSPPHIHCGYGRYGQIDSCPTCLQ</sequence>
<protein>
    <recommendedName>
        <fullName evidence="4">Disease resistance N-terminal domain-containing protein</fullName>
    </recommendedName>
</protein>
<dbReference type="Gene3D" id="1.20.5.4130">
    <property type="match status" value="1"/>
</dbReference>
<feature type="domain" description="Disease resistance N-terminal" evidence="4">
    <location>
        <begin position="6"/>
        <end position="93"/>
    </location>
</feature>
<comment type="caution">
    <text evidence="5">The sequence shown here is derived from an EMBL/GenBank/DDBJ whole genome shotgun (WGS) entry which is preliminary data.</text>
</comment>
<evidence type="ECO:0000313" key="5">
    <source>
        <dbReference type="EMBL" id="KAJ4972966.1"/>
    </source>
</evidence>
<keyword evidence="3" id="KW-0611">Plant defense</keyword>
<dbReference type="InterPro" id="IPR041118">
    <property type="entry name" value="Rx_N"/>
</dbReference>
<accession>A0A9Q0KML7</accession>
<name>A0A9Q0KML7_9MAGN</name>
<dbReference type="GO" id="GO:0000166">
    <property type="term" value="F:nucleotide binding"/>
    <property type="evidence" value="ECO:0007669"/>
    <property type="project" value="UniProtKB-KW"/>
</dbReference>
<dbReference type="AlphaFoldDB" id="A0A9Q0KML7"/>
<keyword evidence="1" id="KW-0677">Repeat</keyword>
<evidence type="ECO:0000259" key="4">
    <source>
        <dbReference type="Pfam" id="PF18052"/>
    </source>
</evidence>
<dbReference type="OrthoDB" id="5279713at2759"/>
<gene>
    <name evidence="5" type="ORF">NE237_006140</name>
</gene>
<dbReference type="GO" id="GO:0006952">
    <property type="term" value="P:defense response"/>
    <property type="evidence" value="ECO:0007669"/>
    <property type="project" value="UniProtKB-KW"/>
</dbReference>
<evidence type="ECO:0000256" key="2">
    <source>
        <dbReference type="ARBA" id="ARBA00022741"/>
    </source>
</evidence>
<dbReference type="Pfam" id="PF18052">
    <property type="entry name" value="Rx_N"/>
    <property type="match status" value="1"/>
</dbReference>
<reference evidence="5" key="1">
    <citation type="journal article" date="2023" name="Plant J.">
        <title>The genome of the king protea, Protea cynaroides.</title>
        <authorList>
            <person name="Chang J."/>
            <person name="Duong T.A."/>
            <person name="Schoeman C."/>
            <person name="Ma X."/>
            <person name="Roodt D."/>
            <person name="Barker N."/>
            <person name="Li Z."/>
            <person name="Van de Peer Y."/>
            <person name="Mizrachi E."/>
        </authorList>
    </citation>
    <scope>NUCLEOTIDE SEQUENCE</scope>
    <source>
        <tissue evidence="5">Young leaves</tissue>
    </source>
</reference>
<evidence type="ECO:0000256" key="3">
    <source>
        <dbReference type="ARBA" id="ARBA00022821"/>
    </source>
</evidence>
<proteinExistence type="predicted"/>
<keyword evidence="6" id="KW-1185">Reference proteome</keyword>
<evidence type="ECO:0000313" key="6">
    <source>
        <dbReference type="Proteomes" id="UP001141806"/>
    </source>
</evidence>
<organism evidence="5 6">
    <name type="scientific">Protea cynaroides</name>
    <dbReference type="NCBI Taxonomy" id="273540"/>
    <lineage>
        <taxon>Eukaryota</taxon>
        <taxon>Viridiplantae</taxon>
        <taxon>Streptophyta</taxon>
        <taxon>Embryophyta</taxon>
        <taxon>Tracheophyta</taxon>
        <taxon>Spermatophyta</taxon>
        <taxon>Magnoliopsida</taxon>
        <taxon>Proteales</taxon>
        <taxon>Proteaceae</taxon>
        <taxon>Protea</taxon>
    </lineage>
</organism>